<dbReference type="Proteomes" id="UP000184112">
    <property type="component" value="Unassembled WGS sequence"/>
</dbReference>
<dbReference type="Gene3D" id="3.40.50.1240">
    <property type="entry name" value="Phosphoglycerate mutase-like"/>
    <property type="match status" value="1"/>
</dbReference>
<evidence type="ECO:0000313" key="2">
    <source>
        <dbReference type="Proteomes" id="UP000184112"/>
    </source>
</evidence>
<dbReference type="AlphaFoldDB" id="A0A1M5IBK5"/>
<dbReference type="PANTHER" id="PTHR47623:SF1">
    <property type="entry name" value="OS09G0287300 PROTEIN"/>
    <property type="match status" value="1"/>
</dbReference>
<name>A0A1M5IBK5_FLAJO</name>
<evidence type="ECO:0000313" key="1">
    <source>
        <dbReference type="EMBL" id="SHG25163.1"/>
    </source>
</evidence>
<dbReference type="CDD" id="cd07067">
    <property type="entry name" value="HP_PGM_like"/>
    <property type="match status" value="1"/>
</dbReference>
<proteinExistence type="predicted"/>
<dbReference type="OMA" id="HAKSDWP"/>
<dbReference type="SUPFAM" id="SSF53254">
    <property type="entry name" value="Phosphoglycerate mutase-like"/>
    <property type="match status" value="1"/>
</dbReference>
<reference evidence="1 2" key="1">
    <citation type="submission" date="2016-11" db="EMBL/GenBank/DDBJ databases">
        <authorList>
            <person name="Jaros S."/>
            <person name="Januszkiewicz K."/>
            <person name="Wedrychowicz H."/>
        </authorList>
    </citation>
    <scope>NUCLEOTIDE SEQUENCE [LARGE SCALE GENOMIC DNA]</scope>
    <source>
        <strain evidence="1 2">DSM 6792</strain>
    </source>
</reference>
<dbReference type="EMBL" id="FQWH01000002">
    <property type="protein sequence ID" value="SHG25163.1"/>
    <property type="molecule type" value="Genomic_DNA"/>
</dbReference>
<organism evidence="1 2">
    <name type="scientific">Flavobacterium johnsoniae</name>
    <name type="common">Cytophaga johnsonae</name>
    <dbReference type="NCBI Taxonomy" id="986"/>
    <lineage>
        <taxon>Bacteria</taxon>
        <taxon>Pseudomonadati</taxon>
        <taxon>Bacteroidota</taxon>
        <taxon>Flavobacteriia</taxon>
        <taxon>Flavobacteriales</taxon>
        <taxon>Flavobacteriaceae</taxon>
        <taxon>Flavobacterium</taxon>
    </lineage>
</organism>
<dbReference type="GeneID" id="31767459"/>
<dbReference type="RefSeq" id="WP_012026501.1">
    <property type="nucleotide sequence ID" value="NZ_CP031763.1"/>
</dbReference>
<dbReference type="SMART" id="SM00855">
    <property type="entry name" value="PGAM"/>
    <property type="match status" value="1"/>
</dbReference>
<protein>
    <submittedName>
        <fullName evidence="1">Phosphohistidine phosphatase</fullName>
    </submittedName>
</protein>
<dbReference type="Pfam" id="PF00300">
    <property type="entry name" value="His_Phos_1"/>
    <property type="match status" value="1"/>
</dbReference>
<dbReference type="InterPro" id="IPR013078">
    <property type="entry name" value="His_Pase_superF_clade-1"/>
</dbReference>
<dbReference type="InterPro" id="IPR029033">
    <property type="entry name" value="His_PPase_superfam"/>
</dbReference>
<gene>
    <name evidence="1" type="ORF">SAMN05444388_1025</name>
</gene>
<dbReference type="PANTHER" id="PTHR47623">
    <property type="entry name" value="OS09G0287300 PROTEIN"/>
    <property type="match status" value="1"/>
</dbReference>
<accession>A0A1M5IBK5</accession>
<sequence length="161" mass="18441">MKNLILIRHAKSSWEAPLKDFDRPLQKRGILDAHEVSTHISKYLPKTYIVWSSTAARASETALIFAQNISYPIDSIVYRDDLYTFDERQLEKVIKSCDNSFESVILFGHNEAITNFVNKFGDVFIDNVPTSGFVSLQFDSDSWDTIDKGKTNKTIFPKDLK</sequence>